<organism evidence="1 2">
    <name type="scientific">Streptomyces phage Rima</name>
    <dbReference type="NCBI Taxonomy" id="1897525"/>
    <lineage>
        <taxon>Viruses</taxon>
        <taxon>Duplodnaviria</taxon>
        <taxon>Heunggongvirae</taxon>
        <taxon>Uroviricota</taxon>
        <taxon>Caudoviricetes</taxon>
        <taxon>Rimavirus</taxon>
        <taxon>Rimavirus rima</taxon>
    </lineage>
</organism>
<keyword evidence="2" id="KW-1185">Reference proteome</keyword>
<protein>
    <submittedName>
        <fullName evidence="1">Major tail protein</fullName>
    </submittedName>
</protein>
<proteinExistence type="predicted"/>
<evidence type="ECO:0000313" key="1">
    <source>
        <dbReference type="EMBL" id="AOZ64973.1"/>
    </source>
</evidence>
<accession>A0A1I9SDP6</accession>
<reference evidence="1" key="1">
    <citation type="submission" date="2018-02" db="EMBL/GenBank/DDBJ databases">
        <authorList>
            <person name="Bhuiyan S."/>
            <person name="Garcia C."/>
            <person name="Cox E.C."/>
            <person name="Ali D.J."/>
            <person name="Quadri S.Y."/>
            <person name="Layton S.R."/>
            <person name="Benjamin R.C."/>
            <person name="Hughes L.E."/>
            <person name="Garlena R.A."/>
            <person name="Russell D.A."/>
            <person name="Pope W.H."/>
            <person name="Jacobs-Sera D."/>
            <person name="Hendrix R.W."/>
            <person name="Hatfull G.F."/>
        </authorList>
    </citation>
    <scope>NUCLEOTIDE SEQUENCE</scope>
</reference>
<sequence length="262" mass="28735">MPRITWGGSGSRAYETGIDRGVLFVGSQAGVAWIGLTSVEENPVGGQNKSYYIDGVKYLQTSGPEEYTATINAFTYPDEFGVCDGTAQVRPGLHLTQQRRKSFGFSYRTLIGTDLNPDKGYKIHIVYNALAEPARRNYSSISDSPEPLDFSWTITTKAPAVSGYKHSAHVVIDSRTTSPQTLKVIEDILYGSDEQMSRLPSISELIDIFDELHVLVVTDNGDGTATIEGPDEAIRMLDSNIFQIEWSTVGAIDEDTYMISSG</sequence>
<dbReference type="EMBL" id="KX670790">
    <property type="protein sequence ID" value="AOZ64973.1"/>
    <property type="molecule type" value="Genomic_DNA"/>
</dbReference>
<evidence type="ECO:0000313" key="2">
    <source>
        <dbReference type="Proteomes" id="UP000221790"/>
    </source>
</evidence>
<gene>
    <name evidence="1" type="primary">19</name>
    <name evidence="1" type="ORF">SEA_RIMA_19</name>
</gene>
<name>A0A1I9SDP6_9CAUD</name>
<dbReference type="KEGG" id="vg:40072279"/>
<dbReference type="OrthoDB" id="9925at10239"/>
<dbReference type="RefSeq" id="YP_009596680.1">
    <property type="nucleotide sequence ID" value="NC_041889.1"/>
</dbReference>
<dbReference type="Proteomes" id="UP000221790">
    <property type="component" value="Segment"/>
</dbReference>
<dbReference type="GeneID" id="40072279"/>